<accession>A0A7J7KBC2</accession>
<dbReference type="PANTHER" id="PTHR22255:SF1">
    <property type="entry name" value="LD32918P"/>
    <property type="match status" value="1"/>
</dbReference>
<dbReference type="GO" id="GO:0042060">
    <property type="term" value="P:wound healing"/>
    <property type="evidence" value="ECO:0007669"/>
    <property type="project" value="TreeGrafter"/>
</dbReference>
<keyword evidence="4" id="KW-1185">Reference proteome</keyword>
<dbReference type="InterPro" id="IPR055470">
    <property type="entry name" value="DUF7042"/>
</dbReference>
<sequence length="640" mass="73458">MTSVRHVQSQGKCAKLPIESSSGKKDYWAGTWKYFQDQERSIIIENNGDIKGDNDFSGGVCEDLVITKEHSATSAFVHGHLIYRIGTCFGCLILQQRTPNVIEMKSSTCTGFTAEEAKRQCTTNAIGAFVQLFRGNRLDVNCKNTFEGAFQFHYERADNEGICNNPENRILACQSPGSSFKDNFVVKQTFSKCQGNAASVDSTKQWWCLGSWKDPNDPTKTYSALWDNSEVLFDKQVRCLLTRTNQQLLDNQLRYTMSTTPNCNELQTEYEGPWRFLYQPALTNQQVELLQPACMLPQNFSGTWFTSSEFDSHVTINATHIQFNTKYTTFTSVDTFYSCQQTRDTRFLMKQVTQGRCEVDYVCFEFLPRHQNIIRFRMGKPYRVDQSMTETEESRQQMFKLACSWSAFTVSRTENLNYVYQTFILNPPAPVECPIGGIYNFTQIGEQDFKYRTKIRGVTERPRVAYQCDNVESEFKVCSVNPKTINLDTERCATVDHVGRPIGEYDEPDNYLQCVGYWQENQLSYLVTYDTEDSVAIFRCWVYERLGWKDIRMSRALRAACGPNQTPRSYSEAEGASLRLDLHENEREFDDCPQKFLDGRDSYMRASTVYILSASTKSVVNTYLLIMLITLSAVTKILLA</sequence>
<dbReference type="Pfam" id="PF23070">
    <property type="entry name" value="DUF7043"/>
    <property type="match status" value="1"/>
</dbReference>
<evidence type="ECO:0000259" key="2">
    <source>
        <dbReference type="Pfam" id="PF23070"/>
    </source>
</evidence>
<feature type="domain" description="DUF7043" evidence="2">
    <location>
        <begin position="291"/>
        <end position="390"/>
    </location>
</feature>
<protein>
    <submittedName>
        <fullName evidence="3">Uncharacterized protein</fullName>
    </submittedName>
</protein>
<dbReference type="InterPro" id="IPR055471">
    <property type="entry name" value="DUF7043"/>
</dbReference>
<gene>
    <name evidence="3" type="ORF">EB796_006554</name>
</gene>
<dbReference type="EMBL" id="VXIV02000931">
    <property type="protein sequence ID" value="KAF6035131.1"/>
    <property type="molecule type" value="Genomic_DNA"/>
</dbReference>
<evidence type="ECO:0000313" key="4">
    <source>
        <dbReference type="Proteomes" id="UP000593567"/>
    </source>
</evidence>
<dbReference type="Proteomes" id="UP000593567">
    <property type="component" value="Unassembled WGS sequence"/>
</dbReference>
<evidence type="ECO:0000313" key="3">
    <source>
        <dbReference type="EMBL" id="KAF6035131.1"/>
    </source>
</evidence>
<dbReference type="OrthoDB" id="9982946at2759"/>
<comment type="caution">
    <text evidence="3">The sequence shown here is derived from an EMBL/GenBank/DDBJ whole genome shotgun (WGS) entry which is preliminary data.</text>
</comment>
<feature type="domain" description="DUF7042" evidence="1">
    <location>
        <begin position="430"/>
        <end position="571"/>
    </location>
</feature>
<name>A0A7J7KBC2_BUGNE</name>
<reference evidence="3" key="1">
    <citation type="submission" date="2020-06" db="EMBL/GenBank/DDBJ databases">
        <title>Draft genome of Bugula neritina, a colonial animal packing powerful symbionts and potential medicines.</title>
        <authorList>
            <person name="Rayko M."/>
        </authorList>
    </citation>
    <scope>NUCLEOTIDE SEQUENCE [LARGE SCALE GENOMIC DNA]</scope>
    <source>
        <strain evidence="3">Kwan_BN1</strain>
    </source>
</reference>
<evidence type="ECO:0000259" key="1">
    <source>
        <dbReference type="Pfam" id="PF23069"/>
    </source>
</evidence>
<organism evidence="3 4">
    <name type="scientific">Bugula neritina</name>
    <name type="common">Brown bryozoan</name>
    <name type="synonym">Sertularia neritina</name>
    <dbReference type="NCBI Taxonomy" id="10212"/>
    <lineage>
        <taxon>Eukaryota</taxon>
        <taxon>Metazoa</taxon>
        <taxon>Spiralia</taxon>
        <taxon>Lophotrochozoa</taxon>
        <taxon>Bryozoa</taxon>
        <taxon>Gymnolaemata</taxon>
        <taxon>Cheilostomatida</taxon>
        <taxon>Flustrina</taxon>
        <taxon>Buguloidea</taxon>
        <taxon>Bugulidae</taxon>
        <taxon>Bugula</taxon>
    </lineage>
</organism>
<dbReference type="AlphaFoldDB" id="A0A7J7KBC2"/>
<dbReference type="Pfam" id="PF23069">
    <property type="entry name" value="DUF7042"/>
    <property type="match status" value="2"/>
</dbReference>
<dbReference type="PANTHER" id="PTHR22255">
    <property type="entry name" value="LP06548P"/>
    <property type="match status" value="1"/>
</dbReference>
<feature type="domain" description="DUF7042" evidence="1">
    <location>
        <begin position="141"/>
        <end position="273"/>
    </location>
</feature>
<proteinExistence type="predicted"/>